<evidence type="ECO:0000313" key="2">
    <source>
        <dbReference type="EMBL" id="MBB4837649.1"/>
    </source>
</evidence>
<feature type="signal peptide" evidence="1">
    <location>
        <begin position="1"/>
        <end position="22"/>
    </location>
</feature>
<dbReference type="AlphaFoldDB" id="A0A7W7NRI6"/>
<keyword evidence="1" id="KW-0732">Signal</keyword>
<dbReference type="EMBL" id="JACHLN010000001">
    <property type="protein sequence ID" value="MBB4837649.1"/>
    <property type="molecule type" value="Genomic_DNA"/>
</dbReference>
<keyword evidence="3" id="KW-1185">Reference proteome</keyword>
<protein>
    <submittedName>
        <fullName evidence="2">Uncharacterized protein</fullName>
    </submittedName>
</protein>
<evidence type="ECO:0000313" key="3">
    <source>
        <dbReference type="Proteomes" id="UP000575241"/>
    </source>
</evidence>
<name>A0A7W7NRI6_9SPHN</name>
<reference evidence="2 3" key="1">
    <citation type="submission" date="2020-08" db="EMBL/GenBank/DDBJ databases">
        <title>Functional genomics of gut bacteria from endangered species of beetles.</title>
        <authorList>
            <person name="Carlos-Shanley C."/>
        </authorList>
    </citation>
    <scope>NUCLEOTIDE SEQUENCE [LARGE SCALE GENOMIC DNA]</scope>
    <source>
        <strain evidence="2 3">S00224</strain>
    </source>
</reference>
<comment type="caution">
    <text evidence="2">The sequence shown here is derived from an EMBL/GenBank/DDBJ whole genome shotgun (WGS) entry which is preliminary data.</text>
</comment>
<evidence type="ECO:0000256" key="1">
    <source>
        <dbReference type="SAM" id="SignalP"/>
    </source>
</evidence>
<organism evidence="2 3">
    <name type="scientific">Sphingomonas kyeonggiensis</name>
    <dbReference type="NCBI Taxonomy" id="1268553"/>
    <lineage>
        <taxon>Bacteria</taxon>
        <taxon>Pseudomonadati</taxon>
        <taxon>Pseudomonadota</taxon>
        <taxon>Alphaproteobacteria</taxon>
        <taxon>Sphingomonadales</taxon>
        <taxon>Sphingomonadaceae</taxon>
        <taxon>Sphingomonas</taxon>
    </lineage>
</organism>
<proteinExistence type="predicted"/>
<gene>
    <name evidence="2" type="ORF">HNP52_000700</name>
</gene>
<dbReference type="Proteomes" id="UP000575241">
    <property type="component" value="Unassembled WGS sequence"/>
</dbReference>
<dbReference type="RefSeq" id="WP_184162523.1">
    <property type="nucleotide sequence ID" value="NZ_JACHLN010000001.1"/>
</dbReference>
<dbReference type="InterPro" id="IPR045500">
    <property type="entry name" value="DUF6491"/>
</dbReference>
<accession>A0A7W7NRI6</accession>
<sequence>MFRKTILACALPLMFAATAASAQQSGPTPGPKSGEQASIPFFTQSDIRTFDATDSGDGVYVQDARRNWYYVSFLSRCNNLPFAIGVGFKTFPGASEIDRGDTIFAGRERCQIANIVHSGPPPVKAKKAKKAKPAA</sequence>
<dbReference type="Pfam" id="PF20101">
    <property type="entry name" value="DUF6491"/>
    <property type="match status" value="1"/>
</dbReference>
<feature type="chain" id="PRO_5030708520" evidence="1">
    <location>
        <begin position="23"/>
        <end position="135"/>
    </location>
</feature>